<dbReference type="EMBL" id="CP044423">
    <property type="protein sequence ID" value="QFG34839.1"/>
    <property type="molecule type" value="Genomic_DNA"/>
</dbReference>
<dbReference type="AlphaFoldDB" id="A0AAE6NRC7"/>
<reference evidence="1 2" key="1">
    <citation type="submission" date="2019-01" db="EMBL/GenBank/DDBJ databases">
        <title>Complete Genome Sequence and Annotation of the Paracoccus pantotrophus type strain DSM 2944.</title>
        <authorList>
            <person name="Bockwoldt J.A."/>
            <person name="Zimmermann M."/>
            <person name="Tiso T."/>
            <person name="Blank L.M."/>
        </authorList>
    </citation>
    <scope>NUCLEOTIDE SEQUENCE [LARGE SCALE GENOMIC DNA]</scope>
    <source>
        <strain evidence="1 2">DSM 2944</strain>
    </source>
</reference>
<protein>
    <submittedName>
        <fullName evidence="1">Uncharacterized protein</fullName>
    </submittedName>
</protein>
<name>A0AAE6NRC7_PARPN</name>
<accession>A0AAE6NRC7</accession>
<dbReference type="KEGG" id="ppan:ESD82_01045"/>
<proteinExistence type="predicted"/>
<sequence length="114" mass="12527">MVPSPNTGKIRQENSITFPLCDTVMNRTGQIPTSLRVLTGMSTAVQYPATRRSKIRPRGGDRRHGARAYQIAGACHGALAPWAKTAPSDFRTFVAAFGQCCWRDDNSRRSSRGC</sequence>
<organism evidence="1 2">
    <name type="scientific">Paracoccus pantotrophus</name>
    <name type="common">Thiosphaera pantotropha</name>
    <dbReference type="NCBI Taxonomy" id="82367"/>
    <lineage>
        <taxon>Bacteria</taxon>
        <taxon>Pseudomonadati</taxon>
        <taxon>Pseudomonadota</taxon>
        <taxon>Alphaproteobacteria</taxon>
        <taxon>Rhodobacterales</taxon>
        <taxon>Paracoccaceae</taxon>
        <taxon>Paracoccus</taxon>
    </lineage>
</organism>
<evidence type="ECO:0000313" key="1">
    <source>
        <dbReference type="EMBL" id="QFG34839.1"/>
    </source>
</evidence>
<dbReference type="Proteomes" id="UP000326453">
    <property type="component" value="Chromosome 2"/>
</dbReference>
<gene>
    <name evidence="1" type="ORF">ESD82_01045</name>
</gene>
<evidence type="ECO:0000313" key="2">
    <source>
        <dbReference type="Proteomes" id="UP000326453"/>
    </source>
</evidence>